<dbReference type="Proteomes" id="UP001156627">
    <property type="component" value="Unassembled WGS sequence"/>
</dbReference>
<dbReference type="RefSeq" id="WP_284331085.1">
    <property type="nucleotide sequence ID" value="NZ_BSOA01000008.1"/>
</dbReference>
<evidence type="ECO:0000256" key="5">
    <source>
        <dbReference type="ARBA" id="ARBA00022982"/>
    </source>
</evidence>
<reference evidence="9" key="1">
    <citation type="journal article" date="2019" name="Int. J. Syst. Evol. Microbiol.">
        <title>The Global Catalogue of Microorganisms (GCM) 10K type strain sequencing project: providing services to taxonomists for standard genome sequencing and annotation.</title>
        <authorList>
            <consortium name="The Broad Institute Genomics Platform"/>
            <consortium name="The Broad Institute Genome Sequencing Center for Infectious Disease"/>
            <person name="Wu L."/>
            <person name="Ma J."/>
        </authorList>
    </citation>
    <scope>NUCLEOTIDE SEQUENCE [LARGE SCALE GENOMIC DNA]</scope>
    <source>
        <strain evidence="9">NBRC 111981</strain>
    </source>
</reference>
<gene>
    <name evidence="8" type="ORF">GCM10007898_12130</name>
</gene>
<comment type="caution">
    <text evidence="8">The sequence shown here is derived from an EMBL/GenBank/DDBJ whole genome shotgun (WGS) entry which is preliminary data.</text>
</comment>
<sequence>MKSRLLLLPVAALVAAAPVRATVYLSIEQAQALMFPGATLTPAFITLTAEQMKAIEKDSDVNVLSPQLKVWKSSSGGWFIADQVVGKHDFIPFALALDEHGAVKDVEILEYRETYGDQVRNANWRAQFTGKTHSAPLKVGADIKNISGATLSSRHITDGVKRLLSTYALVLAQQHA</sequence>
<evidence type="ECO:0000256" key="4">
    <source>
        <dbReference type="ARBA" id="ARBA00022643"/>
    </source>
</evidence>
<name>A0ABQ5X9S0_9GAMM</name>
<dbReference type="EMBL" id="BSOA01000008">
    <property type="protein sequence ID" value="GLQ87647.1"/>
    <property type="molecule type" value="Genomic_DNA"/>
</dbReference>
<evidence type="ECO:0000313" key="9">
    <source>
        <dbReference type="Proteomes" id="UP001156627"/>
    </source>
</evidence>
<keyword evidence="2" id="KW-0597">Phosphoprotein</keyword>
<feature type="domain" description="FMN-binding" evidence="7">
    <location>
        <begin position="86"/>
        <end position="167"/>
    </location>
</feature>
<feature type="chain" id="PRO_5045481277" description="FMN-binding domain-containing protein" evidence="6">
    <location>
        <begin position="22"/>
        <end position="176"/>
    </location>
</feature>
<accession>A0ABQ5X9S0</accession>
<dbReference type="SMART" id="SM00900">
    <property type="entry name" value="FMN_bind"/>
    <property type="match status" value="1"/>
</dbReference>
<dbReference type="PANTHER" id="PTHR36118">
    <property type="entry name" value="ION-TRANSLOCATING OXIDOREDUCTASE COMPLEX SUBUNIT G"/>
    <property type="match status" value="1"/>
</dbReference>
<evidence type="ECO:0000313" key="8">
    <source>
        <dbReference type="EMBL" id="GLQ87647.1"/>
    </source>
</evidence>
<evidence type="ECO:0000256" key="1">
    <source>
        <dbReference type="ARBA" id="ARBA00022448"/>
    </source>
</evidence>
<keyword evidence="6" id="KW-0732">Signal</keyword>
<feature type="signal peptide" evidence="6">
    <location>
        <begin position="1"/>
        <end position="21"/>
    </location>
</feature>
<keyword evidence="9" id="KW-1185">Reference proteome</keyword>
<proteinExistence type="predicted"/>
<dbReference type="InterPro" id="IPR010209">
    <property type="entry name" value="Ion_transpt_RnfG/RsxG"/>
</dbReference>
<dbReference type="Pfam" id="PF04205">
    <property type="entry name" value="FMN_bind"/>
    <property type="match status" value="1"/>
</dbReference>
<evidence type="ECO:0000256" key="6">
    <source>
        <dbReference type="SAM" id="SignalP"/>
    </source>
</evidence>
<evidence type="ECO:0000256" key="3">
    <source>
        <dbReference type="ARBA" id="ARBA00022630"/>
    </source>
</evidence>
<evidence type="ECO:0000256" key="2">
    <source>
        <dbReference type="ARBA" id="ARBA00022553"/>
    </source>
</evidence>
<keyword evidence="5" id="KW-0249">Electron transport</keyword>
<keyword evidence="1" id="KW-0813">Transport</keyword>
<keyword evidence="4" id="KW-0288">FMN</keyword>
<dbReference type="InterPro" id="IPR007329">
    <property type="entry name" value="FMN-bd"/>
</dbReference>
<dbReference type="PANTHER" id="PTHR36118:SF1">
    <property type="entry name" value="ION-TRANSLOCATING OXIDOREDUCTASE COMPLEX SUBUNIT G"/>
    <property type="match status" value="1"/>
</dbReference>
<evidence type="ECO:0000259" key="7">
    <source>
        <dbReference type="SMART" id="SM00900"/>
    </source>
</evidence>
<organism evidence="8 9">
    <name type="scientific">Dyella flagellata</name>
    <dbReference type="NCBI Taxonomy" id="1867833"/>
    <lineage>
        <taxon>Bacteria</taxon>
        <taxon>Pseudomonadati</taxon>
        <taxon>Pseudomonadota</taxon>
        <taxon>Gammaproteobacteria</taxon>
        <taxon>Lysobacterales</taxon>
        <taxon>Rhodanobacteraceae</taxon>
        <taxon>Dyella</taxon>
    </lineage>
</organism>
<protein>
    <recommendedName>
        <fullName evidence="7">FMN-binding domain-containing protein</fullName>
    </recommendedName>
</protein>
<keyword evidence="3" id="KW-0285">Flavoprotein</keyword>